<comment type="caution">
    <text evidence="2">The sequence shown here is derived from an EMBL/GenBank/DDBJ whole genome shotgun (WGS) entry which is preliminary data.</text>
</comment>
<keyword evidence="3" id="KW-1185">Reference proteome</keyword>
<feature type="region of interest" description="Disordered" evidence="1">
    <location>
        <begin position="167"/>
        <end position="194"/>
    </location>
</feature>
<feature type="region of interest" description="Disordered" evidence="1">
    <location>
        <begin position="1"/>
        <end position="121"/>
    </location>
</feature>
<dbReference type="GO" id="GO:0016857">
    <property type="term" value="F:racemase and epimerase activity, acting on carbohydrates and derivatives"/>
    <property type="evidence" value="ECO:0007669"/>
    <property type="project" value="InterPro"/>
</dbReference>
<sequence>MPRHRRLRREERRHEHAAIKPSPAWHLSIPSSRGAPAQQFLHHSNWRGSESSAANIVGKREQTASSRSSSSAEPRLLESVSGSEPLNNRQNGVPKESRRSSFARPTPESTRHTRHTWVSPPPSTFREQKLCLVRHTRLRRRRAFSTSPKDCAEILRHNIFTMWSSKRASSPASASSPSEVEAPSPVTNRQRNPGRRFAQIVKLKPEFLDKYKEVHANVWPEVLKQIKDCNIVDYSIFHDPESRILFASFKYVGYDYAGDMERMRENPKVREWWAMTDGWQESLVPGAVSSEAEDAPGWWKPVEEVFYTP</sequence>
<dbReference type="Proteomes" id="UP000014480">
    <property type="component" value="Unassembled WGS sequence"/>
</dbReference>
<dbReference type="InterPro" id="IPR008000">
    <property type="entry name" value="Rham/fucose_mutarotase"/>
</dbReference>
<protein>
    <submittedName>
        <fullName evidence="2">L-rhamnose mutarotase</fullName>
    </submittedName>
</protein>
<evidence type="ECO:0000313" key="3">
    <source>
        <dbReference type="Proteomes" id="UP000014480"/>
    </source>
</evidence>
<feature type="compositionally biased region" description="Polar residues" evidence="1">
    <location>
        <begin position="80"/>
        <end position="91"/>
    </location>
</feature>
<dbReference type="Gene3D" id="3.30.70.100">
    <property type="match status" value="1"/>
</dbReference>
<evidence type="ECO:0000256" key="1">
    <source>
        <dbReference type="SAM" id="MobiDB-lite"/>
    </source>
</evidence>
<dbReference type="OrthoDB" id="9981546at2759"/>
<dbReference type="PANTHER" id="PTHR34389">
    <property type="entry name" value="L-RHAMNOSE MUTAROTASE"/>
    <property type="match status" value="1"/>
</dbReference>
<name>A0A484FKW1_COLOR</name>
<feature type="compositionally biased region" description="Low complexity" evidence="1">
    <location>
        <begin position="64"/>
        <end position="79"/>
    </location>
</feature>
<evidence type="ECO:0000313" key="2">
    <source>
        <dbReference type="EMBL" id="TDZ18265.1"/>
    </source>
</evidence>
<proteinExistence type="predicted"/>
<dbReference type="Pfam" id="PF05336">
    <property type="entry name" value="rhaM"/>
    <property type="match status" value="1"/>
</dbReference>
<dbReference type="PANTHER" id="PTHR34389:SF2">
    <property type="entry name" value="L-RHAMNOSE MUTAROTASE"/>
    <property type="match status" value="1"/>
</dbReference>
<dbReference type="STRING" id="1213857.A0A484FKW1"/>
<organism evidence="2 3">
    <name type="scientific">Colletotrichum orbiculare (strain 104-T / ATCC 96160 / CBS 514.97 / LARS 414 / MAFF 240422)</name>
    <name type="common">Cucumber anthracnose fungus</name>
    <name type="synonym">Colletotrichum lagenarium</name>
    <dbReference type="NCBI Taxonomy" id="1213857"/>
    <lineage>
        <taxon>Eukaryota</taxon>
        <taxon>Fungi</taxon>
        <taxon>Dikarya</taxon>
        <taxon>Ascomycota</taxon>
        <taxon>Pezizomycotina</taxon>
        <taxon>Sordariomycetes</taxon>
        <taxon>Hypocreomycetidae</taxon>
        <taxon>Glomerellales</taxon>
        <taxon>Glomerellaceae</taxon>
        <taxon>Colletotrichum</taxon>
        <taxon>Colletotrichum orbiculare species complex</taxon>
    </lineage>
</organism>
<dbReference type="SUPFAM" id="SSF54909">
    <property type="entry name" value="Dimeric alpha+beta barrel"/>
    <property type="match status" value="1"/>
</dbReference>
<dbReference type="InterPro" id="IPR011008">
    <property type="entry name" value="Dimeric_a/b-barrel"/>
</dbReference>
<accession>A0A484FKW1</accession>
<reference evidence="3" key="2">
    <citation type="journal article" date="2019" name="Mol. Plant Microbe Interact.">
        <title>Genome sequence resources for four phytopathogenic fungi from the Colletotrichum orbiculare species complex.</title>
        <authorList>
            <person name="Gan P."/>
            <person name="Tsushima A."/>
            <person name="Narusaka M."/>
            <person name="Narusaka Y."/>
            <person name="Takano Y."/>
            <person name="Kubo Y."/>
            <person name="Shirasu K."/>
        </authorList>
    </citation>
    <scope>GENOME REANNOTATION</scope>
    <source>
        <strain evidence="3">104-T / ATCC 96160 / CBS 514.97 / LARS 414 / MAFF 240422</strain>
    </source>
</reference>
<dbReference type="EMBL" id="AMCV02000025">
    <property type="protein sequence ID" value="TDZ18265.1"/>
    <property type="molecule type" value="Genomic_DNA"/>
</dbReference>
<feature type="compositionally biased region" description="Basic and acidic residues" evidence="1">
    <location>
        <begin position="8"/>
        <end position="18"/>
    </location>
</feature>
<reference evidence="3" key="1">
    <citation type="journal article" date="2013" name="New Phytol.">
        <title>Comparative genomic and transcriptomic analyses reveal the hemibiotrophic stage shift of Colletotrichum fungi.</title>
        <authorList>
            <person name="Gan P."/>
            <person name="Ikeda K."/>
            <person name="Irieda H."/>
            <person name="Narusaka M."/>
            <person name="O'Connell R.J."/>
            <person name="Narusaka Y."/>
            <person name="Takano Y."/>
            <person name="Kubo Y."/>
            <person name="Shirasu K."/>
        </authorList>
    </citation>
    <scope>NUCLEOTIDE SEQUENCE [LARGE SCALE GENOMIC DNA]</scope>
    <source>
        <strain evidence="3">104-T / ATCC 96160 / CBS 514.97 / LARS 414 / MAFF 240422</strain>
    </source>
</reference>
<dbReference type="AlphaFoldDB" id="A0A484FKW1"/>
<gene>
    <name evidence="2" type="primary">rhaM</name>
    <name evidence="2" type="ORF">Cob_v008892</name>
</gene>
<feature type="compositionally biased region" description="Low complexity" evidence="1">
    <location>
        <begin position="168"/>
        <end position="186"/>
    </location>
</feature>